<proteinExistence type="predicted"/>
<evidence type="ECO:0000256" key="3">
    <source>
        <dbReference type="SAM" id="MobiDB-lite"/>
    </source>
</evidence>
<evidence type="ECO:0000313" key="6">
    <source>
        <dbReference type="EMBL" id="THD20321.1"/>
    </source>
</evidence>
<feature type="signal peptide" evidence="4">
    <location>
        <begin position="1"/>
        <end position="17"/>
    </location>
</feature>
<feature type="compositionally biased region" description="Basic residues" evidence="3">
    <location>
        <begin position="831"/>
        <end position="845"/>
    </location>
</feature>
<dbReference type="Proteomes" id="UP000230066">
    <property type="component" value="Unassembled WGS sequence"/>
</dbReference>
<dbReference type="EMBL" id="JXXN02004804">
    <property type="protein sequence ID" value="THD20321.1"/>
    <property type="molecule type" value="Genomic_DNA"/>
</dbReference>
<dbReference type="PANTHER" id="PTHR24652">
    <property type="entry name" value="LOW-DENSITY LIPOPROTEIN RECEPTOR CLASS A DOMAIN-CONTAINING PROTEIN 2"/>
    <property type="match status" value="1"/>
</dbReference>
<keyword evidence="7" id="KW-1185">Reference proteome</keyword>
<feature type="compositionally biased region" description="Pro residues" evidence="3">
    <location>
        <begin position="420"/>
        <end position="430"/>
    </location>
</feature>
<dbReference type="AlphaFoldDB" id="A0A4E0R4L4"/>
<feature type="compositionally biased region" description="Polar residues" evidence="3">
    <location>
        <begin position="871"/>
        <end position="880"/>
    </location>
</feature>
<dbReference type="InterPro" id="IPR042333">
    <property type="entry name" value="LRAD2/Mig-13-like"/>
</dbReference>
<dbReference type="InterPro" id="IPR035914">
    <property type="entry name" value="Sperma_CUB_dom_sf"/>
</dbReference>
<feature type="domain" description="CUB" evidence="5">
    <location>
        <begin position="87"/>
        <end position="194"/>
    </location>
</feature>
<dbReference type="PROSITE" id="PS01180">
    <property type="entry name" value="CUB"/>
    <property type="match status" value="1"/>
</dbReference>
<protein>
    <recommendedName>
        <fullName evidence="5">CUB domain-containing protein</fullName>
    </recommendedName>
</protein>
<feature type="compositionally biased region" description="Low complexity" evidence="3">
    <location>
        <begin position="850"/>
        <end position="870"/>
    </location>
</feature>
<reference evidence="6" key="1">
    <citation type="submission" date="2019-03" db="EMBL/GenBank/DDBJ databases">
        <title>Improved annotation for the trematode Fasciola hepatica.</title>
        <authorList>
            <person name="Choi Y.-J."/>
            <person name="Martin J."/>
            <person name="Mitreva M."/>
        </authorList>
    </citation>
    <scope>NUCLEOTIDE SEQUENCE [LARGE SCALE GENOMIC DNA]</scope>
</reference>
<feature type="compositionally biased region" description="Low complexity" evidence="3">
    <location>
        <begin position="762"/>
        <end position="777"/>
    </location>
</feature>
<comment type="caution">
    <text evidence="2">Lacks conserved residue(s) required for the propagation of feature annotation.</text>
</comment>
<evidence type="ECO:0000256" key="1">
    <source>
        <dbReference type="ARBA" id="ARBA00023157"/>
    </source>
</evidence>
<feature type="region of interest" description="Disordered" evidence="3">
    <location>
        <begin position="412"/>
        <end position="443"/>
    </location>
</feature>
<dbReference type="SUPFAM" id="SSF49854">
    <property type="entry name" value="Spermadhesin, CUB domain"/>
    <property type="match status" value="1"/>
</dbReference>
<accession>A0A4E0R4L4</accession>
<gene>
    <name evidence="6" type="ORF">D915_009036</name>
</gene>
<comment type="caution">
    <text evidence="6">The sequence shown here is derived from an EMBL/GenBank/DDBJ whole genome shotgun (WGS) entry which is preliminary data.</text>
</comment>
<evidence type="ECO:0000259" key="5">
    <source>
        <dbReference type="PROSITE" id="PS01180"/>
    </source>
</evidence>
<feature type="compositionally biased region" description="Polar residues" evidence="3">
    <location>
        <begin position="891"/>
        <end position="901"/>
    </location>
</feature>
<keyword evidence="4" id="KW-0732">Signal</keyword>
<dbReference type="Gene3D" id="4.10.400.10">
    <property type="entry name" value="Low-density Lipoprotein Receptor"/>
    <property type="match status" value="1"/>
</dbReference>
<dbReference type="PROSITE" id="PS00549">
    <property type="entry name" value="BACTERIOFERRITIN"/>
    <property type="match status" value="1"/>
</dbReference>
<dbReference type="Gene3D" id="2.60.120.290">
    <property type="entry name" value="Spermadhesin, CUB domain"/>
    <property type="match status" value="1"/>
</dbReference>
<feature type="chain" id="PRO_5020032090" description="CUB domain-containing protein" evidence="4">
    <location>
        <begin position="18"/>
        <end position="901"/>
    </location>
</feature>
<evidence type="ECO:0000256" key="2">
    <source>
        <dbReference type="PROSITE-ProRule" id="PRU00059"/>
    </source>
</evidence>
<dbReference type="InterPro" id="IPR000859">
    <property type="entry name" value="CUB_dom"/>
</dbReference>
<feature type="region of interest" description="Disordered" evidence="3">
    <location>
        <begin position="795"/>
        <end position="901"/>
    </location>
</feature>
<evidence type="ECO:0000256" key="4">
    <source>
        <dbReference type="SAM" id="SignalP"/>
    </source>
</evidence>
<feature type="region of interest" description="Disordered" evidence="3">
    <location>
        <begin position="762"/>
        <end position="783"/>
    </location>
</feature>
<keyword evidence="1" id="KW-1015">Disulfide bond</keyword>
<sequence>MVGNVFVLWLLFGRLLGQLVSKMTYYLSRDCQIPLGRDTLHPYRDTAHLRVDALQGGLVIQSHNWWLPQINQTVPSSAANHSQHSVYPLNFSCEIVIHTPVENARIMLRIEEFYVPSASEDCVDNYLYVFDSNTAKSKAMPEAGGERGLCRASYPRFPIFTTKSAICIAFHTSAHLSPVPPNYRPGFRLILTAVHDTTTTVCPQGLFYCGLRPHPSYVDSKQQQQQQQQLQPPSPVSYGHLGLAFGSSTPIKSTGSAAHSLSSASASSPGSVASSFVDRSNSAPLSTSVSSSRDLGRSALGYCIPERTVCDGIGNCADSRDESVAQCGESGSSDHPFRVGVNRKSSWWLLGFLSLGIPASIAIAVSTILTFTVCIGAVICCCNRCCGHGRPYRSRYPRIMIGSARMHALDAALPSTPGYPSNPPPPPPYPHPHHTSGSDSAVLLGGLESTGRAPLPLWTNQAHPIRGTEWNSHVTPFPKSPNYVAFCSYSGGSQQGSVVPMFSSAGDGGPHYQGADQKLSFQHAPMGYTIRSSMMKPGSDSNAGQQNCMTLPPSVGAPSTDSYSSIHASSSVQSGYPVYPRPSGPNPSLIHGAMGSPVTYRRDASGTDPCCYTPPPYGACTVPPASSVTASSSRTGTTSGAGGGVHASNHSVWIPHGPVAPEPGLMTAGGSTDGVASASAMDLCHVGSNGIMFGHQLSGGGNSVLHTNTPVETVSQSGGVVNSIPAGIGTPVGDMMSNGGILYLGELVQPLSSEDASMRFRGYSCGPGSTTTGSGSSHGRKLRSHVHRRLFLADGPLGHMSDSQSAPSHRPAADSSVSGGGLRSRAPSNRTHQHHHHSHRRRYHHRSSDASRGAAAGASSGSHTPASSRSGMPTNSSQRSGEPPSNGLPVSENSVSFPVQL</sequence>
<evidence type="ECO:0000313" key="7">
    <source>
        <dbReference type="Proteomes" id="UP000230066"/>
    </source>
</evidence>
<dbReference type="InterPro" id="IPR036055">
    <property type="entry name" value="LDL_receptor-like_sf"/>
</dbReference>
<organism evidence="6 7">
    <name type="scientific">Fasciola hepatica</name>
    <name type="common">Liver fluke</name>
    <dbReference type="NCBI Taxonomy" id="6192"/>
    <lineage>
        <taxon>Eukaryota</taxon>
        <taxon>Metazoa</taxon>
        <taxon>Spiralia</taxon>
        <taxon>Lophotrochozoa</taxon>
        <taxon>Platyhelminthes</taxon>
        <taxon>Trematoda</taxon>
        <taxon>Digenea</taxon>
        <taxon>Plagiorchiida</taxon>
        <taxon>Echinostomata</taxon>
        <taxon>Echinostomatoidea</taxon>
        <taxon>Fasciolidae</taxon>
        <taxon>Fasciola</taxon>
    </lineage>
</organism>
<name>A0A4E0R4L4_FASHE</name>